<dbReference type="Gene3D" id="1.25.40.10">
    <property type="entry name" value="Tetratricopeptide repeat domain"/>
    <property type="match status" value="2"/>
</dbReference>
<dbReference type="SUPFAM" id="SSF48452">
    <property type="entry name" value="TPR-like"/>
    <property type="match status" value="1"/>
</dbReference>
<proteinExistence type="inferred from homology"/>
<organism evidence="3 4">
    <name type="scientific">Holothuria leucospilota</name>
    <name type="common">Black long sea cucumber</name>
    <name type="synonym">Mertensiothuria leucospilota</name>
    <dbReference type="NCBI Taxonomy" id="206669"/>
    <lineage>
        <taxon>Eukaryota</taxon>
        <taxon>Metazoa</taxon>
        <taxon>Echinodermata</taxon>
        <taxon>Eleutherozoa</taxon>
        <taxon>Echinozoa</taxon>
        <taxon>Holothuroidea</taxon>
        <taxon>Aspidochirotacea</taxon>
        <taxon>Aspidochirotida</taxon>
        <taxon>Holothuriidae</taxon>
        <taxon>Holothuria</taxon>
    </lineage>
</organism>
<evidence type="ECO:0000313" key="4">
    <source>
        <dbReference type="Proteomes" id="UP001152320"/>
    </source>
</evidence>
<dbReference type="GO" id="GO:0034388">
    <property type="term" value="C:Pwp2p-containing subcomplex of 90S preribosome"/>
    <property type="evidence" value="ECO:0007669"/>
    <property type="project" value="TreeGrafter"/>
</dbReference>
<dbReference type="OrthoDB" id="28112at2759"/>
<dbReference type="InterPro" id="IPR011990">
    <property type="entry name" value="TPR-like_helical_dom_sf"/>
</dbReference>
<dbReference type="PANTHER" id="PTHR23271">
    <property type="entry name" value="HEPATOCELLULAR CARCINOMA-ASSOCIATED ANTIGEN 66"/>
    <property type="match status" value="1"/>
</dbReference>
<evidence type="ECO:0000259" key="2">
    <source>
        <dbReference type="Pfam" id="PF24892"/>
    </source>
</evidence>
<dbReference type="Proteomes" id="UP001152320">
    <property type="component" value="Chromosome 7"/>
</dbReference>
<dbReference type="GO" id="GO:0030515">
    <property type="term" value="F:snoRNA binding"/>
    <property type="evidence" value="ECO:0007669"/>
    <property type="project" value="InterPro"/>
</dbReference>
<dbReference type="Pfam" id="PF24892">
    <property type="entry name" value="UTP6_C"/>
    <property type="match status" value="1"/>
</dbReference>
<dbReference type="PANTHER" id="PTHR23271:SF1">
    <property type="entry name" value="U3 SMALL NUCLEOLAR RNA-ASSOCIATED PROTEIN 6 HOMOLOG"/>
    <property type="match status" value="1"/>
</dbReference>
<dbReference type="GO" id="GO:0000462">
    <property type="term" value="P:maturation of SSU-rRNA from tricistronic rRNA transcript (SSU-rRNA, 5.8S rRNA, LSU-rRNA)"/>
    <property type="evidence" value="ECO:0007669"/>
    <property type="project" value="InterPro"/>
</dbReference>
<comment type="similarity">
    <text evidence="1">Belongs to the UTP6 family.</text>
</comment>
<gene>
    <name evidence="3" type="ORF">HOLleu_16530</name>
</gene>
<accession>A0A9Q1C6V1</accession>
<evidence type="ECO:0000313" key="3">
    <source>
        <dbReference type="EMBL" id="KAJ8038961.1"/>
    </source>
</evidence>
<dbReference type="SMART" id="SM00386">
    <property type="entry name" value="HAT"/>
    <property type="match status" value="3"/>
</dbReference>
<keyword evidence="4" id="KW-1185">Reference proteome</keyword>
<dbReference type="EMBL" id="JAIZAY010000007">
    <property type="protein sequence ID" value="KAJ8038961.1"/>
    <property type="molecule type" value="Genomic_DNA"/>
</dbReference>
<protein>
    <submittedName>
        <fullName evidence="3">U3 small nucleolar RNA-associated protein 6-like</fullName>
    </submittedName>
</protein>
<reference evidence="3" key="1">
    <citation type="submission" date="2021-10" db="EMBL/GenBank/DDBJ databases">
        <title>Tropical sea cucumber genome reveals ecological adaptation and Cuvierian tubules defense mechanism.</title>
        <authorList>
            <person name="Chen T."/>
        </authorList>
    </citation>
    <scope>NUCLEOTIDE SEQUENCE</scope>
    <source>
        <strain evidence="3">Nanhai2018</strain>
        <tissue evidence="3">Muscle</tissue>
    </source>
</reference>
<dbReference type="InterPro" id="IPR013949">
    <property type="entry name" value="Utp6"/>
</dbReference>
<dbReference type="GO" id="GO:0032040">
    <property type="term" value="C:small-subunit processome"/>
    <property type="evidence" value="ECO:0007669"/>
    <property type="project" value="TreeGrafter"/>
</dbReference>
<feature type="domain" description="U3 small nucleolar RNA-associated protein 6 homolog C-terminal" evidence="2">
    <location>
        <begin position="1"/>
        <end position="258"/>
    </location>
</feature>
<dbReference type="InterPro" id="IPR003107">
    <property type="entry name" value="HAT"/>
</dbReference>
<comment type="caution">
    <text evidence="3">The sequence shown here is derived from an EMBL/GenBank/DDBJ whole genome shotgun (WGS) entry which is preliminary data.</text>
</comment>
<name>A0A9Q1C6V1_HOLLE</name>
<dbReference type="AlphaFoldDB" id="A0A9Q1C6V1"/>
<evidence type="ECO:0000256" key="1">
    <source>
        <dbReference type="ARBA" id="ARBA00010734"/>
    </source>
</evidence>
<dbReference type="InterPro" id="IPR056907">
    <property type="entry name" value="UTP6_C"/>
</dbReference>
<sequence length="277" mass="32260">MWSLFITFCYERLQLKESRDISDKRVAHLLKLFERASSQFTLSEEDFLKWGNVLIHTGQLEEASRVGEKATTAHSQSAKLWEMRIQQAARIASKPDEKDKEHVRRLFDSAISSVKSKNALNIWMIGLEWCLLYDEDRVTALFEAGCEEHRNVSLPLKECYLEYAATTGGIKKARKVYKKLQIKKPLSVEFYKKKILLENTQPQVNVTKLRETYEDALKEFGSHDPDLWLDYIKMESSLQQMPSLENVKKLHWRAKSALEGMYVEQFISGYTLLQLSQ</sequence>